<gene>
    <name evidence="1" type="ORF">MNBD_ALPHA05-2099</name>
</gene>
<dbReference type="Gene3D" id="3.40.50.300">
    <property type="entry name" value="P-loop containing nucleotide triphosphate hydrolases"/>
    <property type="match status" value="1"/>
</dbReference>
<organism evidence="1">
    <name type="scientific">hydrothermal vent metagenome</name>
    <dbReference type="NCBI Taxonomy" id="652676"/>
    <lineage>
        <taxon>unclassified sequences</taxon>
        <taxon>metagenomes</taxon>
        <taxon>ecological metagenomes</taxon>
    </lineage>
</organism>
<proteinExistence type="predicted"/>
<accession>A0A3B0R7K0</accession>
<evidence type="ECO:0008006" key="2">
    <source>
        <dbReference type="Google" id="ProtNLM"/>
    </source>
</evidence>
<dbReference type="EMBL" id="UOEH01000001">
    <property type="protein sequence ID" value="VAV89180.1"/>
    <property type="molecule type" value="Genomic_DNA"/>
</dbReference>
<feature type="non-terminal residue" evidence="1">
    <location>
        <position position="1"/>
    </location>
</feature>
<evidence type="ECO:0000313" key="1">
    <source>
        <dbReference type="EMBL" id="VAV89180.1"/>
    </source>
</evidence>
<protein>
    <recommendedName>
        <fullName evidence="2">ABC transporter ATP-binding protein</fullName>
    </recommendedName>
</protein>
<sequence>DIALAARFADRLIWMKDGEILANGAPEETLTVAQMKQIFAVDAVVAKDQNGWSLTVTGRSA</sequence>
<dbReference type="AlphaFoldDB" id="A0A3B0R7K0"/>
<reference evidence="1" key="1">
    <citation type="submission" date="2018-06" db="EMBL/GenBank/DDBJ databases">
        <authorList>
            <person name="Zhirakovskaya E."/>
        </authorList>
    </citation>
    <scope>NUCLEOTIDE SEQUENCE</scope>
</reference>
<name>A0A3B0R7K0_9ZZZZ</name>
<dbReference type="InterPro" id="IPR027417">
    <property type="entry name" value="P-loop_NTPase"/>
</dbReference>